<sequence>MLNVEVGVAAVPTLPMVTSSVSATPEHESGAPADSITRLNICTISASKRSFVVPSVMTKVVVTSHAVNIHPVPEIDTEGLSYSAKQDLSMGSRELNSETMHQVFVPQWNVLNNSLLDDYDVSREFVDHLAPLALFSQIQYCLSERKRLESECEKQASFLKARDDEVSTAEATEKMHASEIDALKHRNVSFKNKKESLDEKVTKLQSSVFAKDLKLKDLNVVVSSLRSQKDGHVDQDSGYERLKEQVEEFQDVQINIVNDKVAQLDAGLLEMALHLEEKFYPHLLTTISGPLGSAISHAIKKGMNDGLSVGIDHGKAGRNLADIVAYNPATEANYNSALQRLRETPLVDPLSAENLTGKAGTSDGVPATTVTTTALSTTFASASSFPLITIEEYKIVSTDGLEDSQGNGQGNVAYFPIVEFEKEELDTTPEHYPPSQTSLVMVLPGLSFVATIDRGHVWPFCIGSCT</sequence>
<reference evidence="1" key="1">
    <citation type="journal article" date="2019" name="Sci. Rep.">
        <title>Draft genome of Tanacetum cinerariifolium, the natural source of mosquito coil.</title>
        <authorList>
            <person name="Yamashiro T."/>
            <person name="Shiraishi A."/>
            <person name="Satake H."/>
            <person name="Nakayama K."/>
        </authorList>
    </citation>
    <scope>NUCLEOTIDE SEQUENCE</scope>
</reference>
<proteinExistence type="predicted"/>
<gene>
    <name evidence="1" type="ORF">Tci_383743</name>
</gene>
<evidence type="ECO:0008006" key="2">
    <source>
        <dbReference type="Google" id="ProtNLM"/>
    </source>
</evidence>
<accession>A0A699HMM7</accession>
<dbReference type="AlphaFoldDB" id="A0A699HMM7"/>
<comment type="caution">
    <text evidence="1">The sequence shown here is derived from an EMBL/GenBank/DDBJ whole genome shotgun (WGS) entry which is preliminary data.</text>
</comment>
<name>A0A699HMM7_TANCI</name>
<dbReference type="EMBL" id="BKCJ010153126">
    <property type="protein sequence ID" value="GEY11769.1"/>
    <property type="molecule type" value="Genomic_DNA"/>
</dbReference>
<organism evidence="1">
    <name type="scientific">Tanacetum cinerariifolium</name>
    <name type="common">Dalmatian daisy</name>
    <name type="synonym">Chrysanthemum cinerariifolium</name>
    <dbReference type="NCBI Taxonomy" id="118510"/>
    <lineage>
        <taxon>Eukaryota</taxon>
        <taxon>Viridiplantae</taxon>
        <taxon>Streptophyta</taxon>
        <taxon>Embryophyta</taxon>
        <taxon>Tracheophyta</taxon>
        <taxon>Spermatophyta</taxon>
        <taxon>Magnoliopsida</taxon>
        <taxon>eudicotyledons</taxon>
        <taxon>Gunneridae</taxon>
        <taxon>Pentapetalae</taxon>
        <taxon>asterids</taxon>
        <taxon>campanulids</taxon>
        <taxon>Asterales</taxon>
        <taxon>Asteraceae</taxon>
        <taxon>Asteroideae</taxon>
        <taxon>Anthemideae</taxon>
        <taxon>Anthemidinae</taxon>
        <taxon>Tanacetum</taxon>
    </lineage>
</organism>
<evidence type="ECO:0000313" key="1">
    <source>
        <dbReference type="EMBL" id="GEY11769.1"/>
    </source>
</evidence>
<protein>
    <recommendedName>
        <fullName evidence="2">Transposase (Putative), gypsy type</fullName>
    </recommendedName>
</protein>